<feature type="signal peptide" evidence="1">
    <location>
        <begin position="1"/>
        <end position="28"/>
    </location>
</feature>
<dbReference type="PROSITE" id="PS51272">
    <property type="entry name" value="SLH"/>
    <property type="match status" value="3"/>
</dbReference>
<name>A0ABX1YIB6_9BACL</name>
<evidence type="ECO:0000313" key="4">
    <source>
        <dbReference type="Proteomes" id="UP000596857"/>
    </source>
</evidence>
<organism evidence="3 4">
    <name type="scientific">Paenibacillus phytohabitans</name>
    <dbReference type="NCBI Taxonomy" id="2654978"/>
    <lineage>
        <taxon>Bacteria</taxon>
        <taxon>Bacillati</taxon>
        <taxon>Bacillota</taxon>
        <taxon>Bacilli</taxon>
        <taxon>Bacillales</taxon>
        <taxon>Paenibacillaceae</taxon>
        <taxon>Paenibacillus</taxon>
    </lineage>
</organism>
<evidence type="ECO:0000259" key="2">
    <source>
        <dbReference type="PROSITE" id="PS51272"/>
    </source>
</evidence>
<feature type="domain" description="SLH" evidence="2">
    <location>
        <begin position="405"/>
        <end position="468"/>
    </location>
</feature>
<gene>
    <name evidence="3" type="ORF">GC101_13535</name>
</gene>
<evidence type="ECO:0000313" key="3">
    <source>
        <dbReference type="EMBL" id="NOU79896.1"/>
    </source>
</evidence>
<accession>A0ABX1YIB6</accession>
<reference evidence="3 4" key="1">
    <citation type="submission" date="2019-10" db="EMBL/GenBank/DDBJ databases">
        <title>Description of Paenibacillus terricola sp. nov.</title>
        <authorList>
            <person name="Carlier A."/>
            <person name="Qi S."/>
        </authorList>
    </citation>
    <scope>NUCLEOTIDE SEQUENCE [LARGE SCALE GENOMIC DNA]</scope>
    <source>
        <strain evidence="3 4">LMG 31459</strain>
    </source>
</reference>
<dbReference type="Pfam" id="PF00395">
    <property type="entry name" value="SLH"/>
    <property type="match status" value="4"/>
</dbReference>
<sequence>MKNTFKIITISAAAALALSFAGQQFASAATFKDINNVQDKDKIIALQNSGLIKGISQDLFGPNISISEAEGVQMIVNALDLNLDLIRFVKEPHATDYFKNANDSAWYAEALIIAGVHGLDLPADLKPNQKLTREEFTHQLIDAIEASGQLPMIKPVVIDYKDQDQVKAEYSGSIQRALNYGVLKLDESGKLNPKQEITRAEAAVAISNALAYLKAHPAPAALSETLTAEEAVQLIKEAVGPEADLQIKIDPAASMSRESFTYLLVHTLQTSGQLPMFKLIPVEVADESQMDISNSGAIQTALALGFVTLDESGNFNPKGDITRTAGTDIVNKAVEYLKAHQAPAAESEVLTAEQAVQLIKEAAGPKANLQIKIDPAASMTRESFTYLLVHTLQTSGQLPLLNLIPVEIKDNDKINILNSGAIQTGIALKIVKLDADGKFNPQAGITRTDAAAMVSQVQEILKRAAANQ</sequence>
<keyword evidence="4" id="KW-1185">Reference proteome</keyword>
<feature type="chain" id="PRO_5045224968" description="SLH domain-containing protein" evidence="1">
    <location>
        <begin position="29"/>
        <end position="468"/>
    </location>
</feature>
<dbReference type="Proteomes" id="UP000596857">
    <property type="component" value="Unassembled WGS sequence"/>
</dbReference>
<dbReference type="EMBL" id="WHOB01000037">
    <property type="protein sequence ID" value="NOU79896.1"/>
    <property type="molecule type" value="Genomic_DNA"/>
</dbReference>
<feature type="domain" description="SLH" evidence="2">
    <location>
        <begin position="26"/>
        <end position="89"/>
    </location>
</feature>
<comment type="caution">
    <text evidence="3">The sequence shown here is derived from an EMBL/GenBank/DDBJ whole genome shotgun (WGS) entry which is preliminary data.</text>
</comment>
<keyword evidence="1" id="KW-0732">Signal</keyword>
<protein>
    <recommendedName>
        <fullName evidence="2">SLH domain-containing protein</fullName>
    </recommendedName>
</protein>
<dbReference type="InterPro" id="IPR001119">
    <property type="entry name" value="SLH_dom"/>
</dbReference>
<evidence type="ECO:0000256" key="1">
    <source>
        <dbReference type="SAM" id="SignalP"/>
    </source>
</evidence>
<dbReference type="RefSeq" id="WP_171717685.1">
    <property type="nucleotide sequence ID" value="NZ_WHOB01000037.1"/>
</dbReference>
<proteinExistence type="predicted"/>
<feature type="domain" description="SLH" evidence="2">
    <location>
        <begin position="157"/>
        <end position="220"/>
    </location>
</feature>